<reference evidence="1" key="2">
    <citation type="submission" date="2021-04" db="EMBL/GenBank/DDBJ databases">
        <authorList>
            <person name="Podell S."/>
        </authorList>
    </citation>
    <scope>NUCLEOTIDE SEQUENCE</scope>
    <source>
        <strain evidence="1">Hildebrandi</strain>
    </source>
</reference>
<accession>A0A9K3K7H4</accession>
<organism evidence="1 2">
    <name type="scientific">Nitzschia inconspicua</name>
    <dbReference type="NCBI Taxonomy" id="303405"/>
    <lineage>
        <taxon>Eukaryota</taxon>
        <taxon>Sar</taxon>
        <taxon>Stramenopiles</taxon>
        <taxon>Ochrophyta</taxon>
        <taxon>Bacillariophyta</taxon>
        <taxon>Bacillariophyceae</taxon>
        <taxon>Bacillariophycidae</taxon>
        <taxon>Bacillariales</taxon>
        <taxon>Bacillariaceae</taxon>
        <taxon>Nitzschia</taxon>
    </lineage>
</organism>
<comment type="caution">
    <text evidence="1">The sequence shown here is derived from an EMBL/GenBank/DDBJ whole genome shotgun (WGS) entry which is preliminary data.</text>
</comment>
<sequence length="108" mass="12353">MPPTLLRKSSHMINSVRVSISFQLDPLTVTSKLDHACHGPRVLKQSPRHRAAFRMFTEWIQGSLREIYTSPDCSNERLGLQIYWFPRLLHVHYLTPTSASHSTLGNPS</sequence>
<dbReference type="EMBL" id="JAGRRH010000064">
    <property type="protein sequence ID" value="KAG7338154.1"/>
    <property type="molecule type" value="Genomic_DNA"/>
</dbReference>
<dbReference type="Proteomes" id="UP000693970">
    <property type="component" value="Unassembled WGS sequence"/>
</dbReference>
<protein>
    <submittedName>
        <fullName evidence="1">Uncharacterized protein</fullName>
    </submittedName>
</protein>
<keyword evidence="2" id="KW-1185">Reference proteome</keyword>
<name>A0A9K3K7H4_9STRA</name>
<evidence type="ECO:0000313" key="2">
    <source>
        <dbReference type="Proteomes" id="UP000693970"/>
    </source>
</evidence>
<dbReference type="AlphaFoldDB" id="A0A9K3K7H4"/>
<evidence type="ECO:0000313" key="1">
    <source>
        <dbReference type="EMBL" id="KAG7338154.1"/>
    </source>
</evidence>
<reference evidence="1" key="1">
    <citation type="journal article" date="2021" name="Sci. Rep.">
        <title>Diploid genomic architecture of Nitzschia inconspicua, an elite biomass production diatom.</title>
        <authorList>
            <person name="Oliver A."/>
            <person name="Podell S."/>
            <person name="Pinowska A."/>
            <person name="Traller J.C."/>
            <person name="Smith S.R."/>
            <person name="McClure R."/>
            <person name="Beliaev A."/>
            <person name="Bohutskyi P."/>
            <person name="Hill E.A."/>
            <person name="Rabines A."/>
            <person name="Zheng H."/>
            <person name="Allen L.Z."/>
            <person name="Kuo A."/>
            <person name="Grigoriev I.V."/>
            <person name="Allen A.E."/>
            <person name="Hazlebeck D."/>
            <person name="Allen E.E."/>
        </authorList>
    </citation>
    <scope>NUCLEOTIDE SEQUENCE</scope>
    <source>
        <strain evidence="1">Hildebrandi</strain>
    </source>
</reference>
<gene>
    <name evidence="1" type="ORF">IV203_022852</name>
</gene>
<proteinExistence type="predicted"/>